<evidence type="ECO:0000256" key="1">
    <source>
        <dbReference type="ARBA" id="ARBA00005044"/>
    </source>
</evidence>
<feature type="binding site" evidence="7">
    <location>
        <position position="325"/>
    </location>
    <ligand>
        <name>FMN</name>
        <dbReference type="ChEBI" id="CHEBI:58210"/>
    </ligand>
</feature>
<evidence type="ECO:0000313" key="9">
    <source>
        <dbReference type="EMBL" id="MDI9860256.1"/>
    </source>
</evidence>
<comment type="caution">
    <text evidence="9">The sequence shown here is derived from an EMBL/GenBank/DDBJ whole genome shotgun (WGS) entry which is preliminary data.</text>
</comment>
<comment type="catalytic activity">
    <reaction evidence="7 8">
        <text>5-O-(1-carboxyvinyl)-3-phosphoshikimate = chorismate + phosphate</text>
        <dbReference type="Rhea" id="RHEA:21020"/>
        <dbReference type="ChEBI" id="CHEBI:29748"/>
        <dbReference type="ChEBI" id="CHEBI:43474"/>
        <dbReference type="ChEBI" id="CHEBI:57701"/>
        <dbReference type="EC" id="4.2.3.5"/>
    </reaction>
</comment>
<keyword evidence="7" id="KW-0521">NADP</keyword>
<proteinExistence type="inferred from homology"/>
<dbReference type="PANTHER" id="PTHR21085:SF0">
    <property type="entry name" value="CHORISMATE SYNTHASE"/>
    <property type="match status" value="1"/>
</dbReference>
<feature type="binding site" evidence="7">
    <location>
        <position position="284"/>
    </location>
    <ligand>
        <name>FMN</name>
        <dbReference type="ChEBI" id="CHEBI:58210"/>
    </ligand>
</feature>
<feature type="binding site" evidence="7">
    <location>
        <position position="53"/>
    </location>
    <ligand>
        <name>NADP(+)</name>
        <dbReference type="ChEBI" id="CHEBI:58349"/>
    </ligand>
</feature>
<evidence type="ECO:0000256" key="4">
    <source>
        <dbReference type="ARBA" id="ARBA00022605"/>
    </source>
</evidence>
<dbReference type="SUPFAM" id="SSF103263">
    <property type="entry name" value="Chorismate synthase, AroC"/>
    <property type="match status" value="1"/>
</dbReference>
<keyword evidence="6 7" id="KW-0456">Lyase</keyword>
<comment type="subunit">
    <text evidence="7">Homotetramer.</text>
</comment>
<keyword evidence="7" id="KW-0274">FAD</keyword>
<comment type="similarity">
    <text evidence="2 7 8">Belongs to the chorismate synthase family.</text>
</comment>
<dbReference type="HAMAP" id="MF_00300">
    <property type="entry name" value="Chorismate_synth"/>
    <property type="match status" value="1"/>
</dbReference>
<dbReference type="InterPro" id="IPR020541">
    <property type="entry name" value="Chorismate_synthase_CS"/>
</dbReference>
<dbReference type="InterPro" id="IPR000453">
    <property type="entry name" value="Chorismate_synth"/>
</dbReference>
<dbReference type="GO" id="GO:0004107">
    <property type="term" value="F:chorismate synthase activity"/>
    <property type="evidence" value="ECO:0007669"/>
    <property type="project" value="UniProtKB-EC"/>
</dbReference>
<feature type="binding site" evidence="7">
    <location>
        <begin position="240"/>
        <end position="241"/>
    </location>
    <ligand>
        <name>FMN</name>
        <dbReference type="ChEBI" id="CHEBI:58210"/>
    </ligand>
</feature>
<accession>A0ABT6Y9N7</accession>
<dbReference type="NCBIfam" id="NF003793">
    <property type="entry name" value="PRK05382.1"/>
    <property type="match status" value="1"/>
</dbReference>
<comment type="pathway">
    <text evidence="1 7 8">Metabolic intermediate biosynthesis; chorismate biosynthesis; chorismate from D-erythrose 4-phosphate and phosphoenolpyruvate: step 7/7.</text>
</comment>
<evidence type="ECO:0000256" key="6">
    <source>
        <dbReference type="ARBA" id="ARBA00023239"/>
    </source>
</evidence>
<dbReference type="EMBL" id="JASHIF010000010">
    <property type="protein sequence ID" value="MDI9860256.1"/>
    <property type="molecule type" value="Genomic_DNA"/>
</dbReference>
<dbReference type="Gene3D" id="3.60.150.10">
    <property type="entry name" value="Chorismate synthase AroC"/>
    <property type="match status" value="1"/>
</dbReference>
<gene>
    <name evidence="7 9" type="primary">aroC</name>
    <name evidence="9" type="ORF">QM524_13645</name>
</gene>
<evidence type="ECO:0000256" key="2">
    <source>
        <dbReference type="ARBA" id="ARBA00008014"/>
    </source>
</evidence>
<sequence>MSSTYGKLFKISTFGESHGQAVGVVVDGCPAGIPFDAEFIQSELDRRKPGQSRITTQRREADEFQVVSGVFEGKTTGTPIAMLVWNGDQRSKDYSHIAQQFRPSHADFTYQAKYGVRDYRGGGRSSARETVARVAAGALAKLVLKNIGIDIKAYVSQVGKLKLEKSYQELNLALAEENAVRCPEPALAQEMFDYIDETRKKGDSIGGIVDCVVTGTPVGLGEPVFDKLHAELGKAMLSINAVKGFEYGSGFAGVEMYGSEHNDEFFIEDEQVKTKSNHSGGIQGGISNGADIYFRTAFKPVATIMQDQASVDQEGNIVTVSGKGRHDPCVVPRAVPIVEAMAALVLVDFYLRNRATQGLAYEQEEKLEF</sequence>
<dbReference type="PROSITE" id="PS00788">
    <property type="entry name" value="CHORISMATE_SYNTHASE_2"/>
    <property type="match status" value="1"/>
</dbReference>
<feature type="binding site" evidence="7">
    <location>
        <begin position="124"/>
        <end position="126"/>
    </location>
    <ligand>
        <name>FMN</name>
        <dbReference type="ChEBI" id="CHEBI:58210"/>
    </ligand>
</feature>
<dbReference type="InterPro" id="IPR035904">
    <property type="entry name" value="Chorismate_synth_AroC_sf"/>
</dbReference>
<dbReference type="Pfam" id="PF01264">
    <property type="entry name" value="Chorismate_synt"/>
    <property type="match status" value="1"/>
</dbReference>
<dbReference type="PANTHER" id="PTHR21085">
    <property type="entry name" value="CHORISMATE SYNTHASE"/>
    <property type="match status" value="1"/>
</dbReference>
<keyword evidence="4 7" id="KW-0028">Amino-acid biosynthesis</keyword>
<keyword evidence="5 7" id="KW-0057">Aromatic amino acid biosynthesis</keyword>
<keyword evidence="7" id="KW-0285">Flavoprotein</keyword>
<evidence type="ECO:0000256" key="7">
    <source>
        <dbReference type="HAMAP-Rule" id="MF_00300"/>
    </source>
</evidence>
<reference evidence="9 10" key="1">
    <citation type="submission" date="2023-05" db="EMBL/GenBank/DDBJ databases">
        <title>Novel species of genus Flectobacillus isolated from stream in China.</title>
        <authorList>
            <person name="Lu H."/>
        </authorList>
    </citation>
    <scope>NUCLEOTIDE SEQUENCE [LARGE SCALE GENOMIC DNA]</scope>
    <source>
        <strain evidence="9 10">KCTC 42575</strain>
    </source>
</reference>
<dbReference type="PROSITE" id="PS00789">
    <property type="entry name" value="CHORISMATE_SYNTHASE_3"/>
    <property type="match status" value="1"/>
</dbReference>
<evidence type="ECO:0000313" key="10">
    <source>
        <dbReference type="Proteomes" id="UP001236507"/>
    </source>
</evidence>
<evidence type="ECO:0000256" key="8">
    <source>
        <dbReference type="RuleBase" id="RU000605"/>
    </source>
</evidence>
<dbReference type="Proteomes" id="UP001236507">
    <property type="component" value="Unassembled WGS sequence"/>
</dbReference>
<keyword evidence="10" id="KW-1185">Reference proteome</keyword>
<dbReference type="EC" id="4.2.3.5" evidence="3 7"/>
<comment type="cofactor">
    <cofactor evidence="7 8">
        <name>FMNH2</name>
        <dbReference type="ChEBI" id="CHEBI:57618"/>
    </cofactor>
    <text evidence="7 8">Reduced FMN (FMNH(2)).</text>
</comment>
<dbReference type="NCBIfam" id="TIGR00033">
    <property type="entry name" value="aroC"/>
    <property type="match status" value="1"/>
</dbReference>
<comment type="function">
    <text evidence="7">Catalyzes the anti-1,4-elimination of the C-3 phosphate and the C-6 proR hydrogen from 5-enolpyruvylshikimate-3-phosphate (EPSP) to yield chorismate, which is the branch point compound that serves as the starting substrate for the three terminal pathways of aromatic amino acid biosynthesis. This reaction introduces a second double bond into the aromatic ring system.</text>
</comment>
<dbReference type="PROSITE" id="PS00787">
    <property type="entry name" value="CHORISMATE_SYNTHASE_1"/>
    <property type="match status" value="1"/>
</dbReference>
<feature type="binding site" evidence="7">
    <location>
        <position position="47"/>
    </location>
    <ligand>
        <name>NADP(+)</name>
        <dbReference type="ChEBI" id="CHEBI:58349"/>
    </ligand>
</feature>
<keyword evidence="7" id="KW-0288">FMN</keyword>
<organism evidence="9 10">
    <name type="scientific">Flectobacillus roseus</name>
    <dbReference type="NCBI Taxonomy" id="502259"/>
    <lineage>
        <taxon>Bacteria</taxon>
        <taxon>Pseudomonadati</taxon>
        <taxon>Bacteroidota</taxon>
        <taxon>Cytophagia</taxon>
        <taxon>Cytophagales</taxon>
        <taxon>Flectobacillaceae</taxon>
        <taxon>Flectobacillus</taxon>
    </lineage>
</organism>
<dbReference type="PIRSF" id="PIRSF001456">
    <property type="entry name" value="Chorismate_synth"/>
    <property type="match status" value="1"/>
</dbReference>
<protein>
    <recommendedName>
        <fullName evidence="3 7">Chorismate synthase</fullName>
        <shortName evidence="7">CS</shortName>
        <ecNumber evidence="3 7">4.2.3.5</ecNumber>
    </recommendedName>
    <alternativeName>
        <fullName evidence="7">5-enolpyruvylshikimate-3-phosphate phospholyase</fullName>
    </alternativeName>
</protein>
<feature type="binding site" evidence="7">
    <location>
        <begin position="299"/>
        <end position="303"/>
    </location>
    <ligand>
        <name>FMN</name>
        <dbReference type="ChEBI" id="CHEBI:58210"/>
    </ligand>
</feature>
<name>A0ABT6Y9N7_9BACT</name>
<dbReference type="RefSeq" id="WP_283345028.1">
    <property type="nucleotide sequence ID" value="NZ_JASHIF010000010.1"/>
</dbReference>
<evidence type="ECO:0000256" key="3">
    <source>
        <dbReference type="ARBA" id="ARBA00013036"/>
    </source>
</evidence>
<evidence type="ECO:0000256" key="5">
    <source>
        <dbReference type="ARBA" id="ARBA00023141"/>
    </source>
</evidence>
<dbReference type="CDD" id="cd07304">
    <property type="entry name" value="Chorismate_synthase"/>
    <property type="match status" value="1"/>
</dbReference>